<sequence>MYKSGSSFSLSPSLSLPLFPLCLPLARRIHHRTRIQPPSWRGLALLLPLLRHCTRSPNPLISRSSSSSKSILDPAFLDFLHLPCPLIFLNPCSLGVGIASSSGETVRKTLLPRVIERGPVIIGKAAFDSWAQLDQIFLLTQGVTLSLLLFREPPEGFLGPARRLGPVAASYKLNDNLPKFFTNSRPATSRDRSEDEGEVSLSQPA</sequence>
<proteinExistence type="predicted"/>
<keyword evidence="2" id="KW-1185">Reference proteome</keyword>
<reference evidence="1 2" key="1">
    <citation type="journal article" date="2018" name="Mol. Biol. Evol.">
        <title>Broad Genomic Sampling Reveals a Smut Pathogenic Ancestry of the Fungal Clade Ustilaginomycotina.</title>
        <authorList>
            <person name="Kijpornyongpan T."/>
            <person name="Mondo S.J."/>
            <person name="Barry K."/>
            <person name="Sandor L."/>
            <person name="Lee J."/>
            <person name="Lipzen A."/>
            <person name="Pangilinan J."/>
            <person name="LaButti K."/>
            <person name="Hainaut M."/>
            <person name="Henrissat B."/>
            <person name="Grigoriev I.V."/>
            <person name="Spatafora J.W."/>
            <person name="Aime M.C."/>
        </authorList>
    </citation>
    <scope>NUCLEOTIDE SEQUENCE [LARGE SCALE GENOMIC DNA]</scope>
    <source>
        <strain evidence="1 2">SA 807</strain>
    </source>
</reference>
<gene>
    <name evidence="1" type="ORF">IE53DRAFT_198134</name>
</gene>
<organism evidence="1 2">
    <name type="scientific">Violaceomyces palustris</name>
    <dbReference type="NCBI Taxonomy" id="1673888"/>
    <lineage>
        <taxon>Eukaryota</taxon>
        <taxon>Fungi</taxon>
        <taxon>Dikarya</taxon>
        <taxon>Basidiomycota</taxon>
        <taxon>Ustilaginomycotina</taxon>
        <taxon>Ustilaginomycetes</taxon>
        <taxon>Violaceomycetales</taxon>
        <taxon>Violaceomycetaceae</taxon>
        <taxon>Violaceomyces</taxon>
    </lineage>
</organism>
<evidence type="ECO:0000313" key="2">
    <source>
        <dbReference type="Proteomes" id="UP000245626"/>
    </source>
</evidence>
<protein>
    <submittedName>
        <fullName evidence="1">Uncharacterized protein</fullName>
    </submittedName>
</protein>
<name>A0ACD0NRF6_9BASI</name>
<evidence type="ECO:0000313" key="1">
    <source>
        <dbReference type="EMBL" id="PWN48413.1"/>
    </source>
</evidence>
<dbReference type="Proteomes" id="UP000245626">
    <property type="component" value="Unassembled WGS sequence"/>
</dbReference>
<dbReference type="EMBL" id="KZ820208">
    <property type="protein sequence ID" value="PWN48413.1"/>
    <property type="molecule type" value="Genomic_DNA"/>
</dbReference>
<accession>A0ACD0NRF6</accession>